<evidence type="ECO:0000313" key="3">
    <source>
        <dbReference type="Proteomes" id="UP001595792"/>
    </source>
</evidence>
<dbReference type="Proteomes" id="UP001595792">
    <property type="component" value="Unassembled WGS sequence"/>
</dbReference>
<sequence length="104" mass="11169">MKKLILSAAFLAFAGFSAVQASEVNPMKNAAILAVQDSVVKTPVKLEELPEPVTTALKSDAYKGWTATEAWAAKEGAKEYFIINVKKEAETGSVKIDKDGKPVQ</sequence>
<accession>A0ABV8NNZ3</accession>
<keyword evidence="1" id="KW-0732">Signal</keyword>
<dbReference type="EMBL" id="JBHSBY010000142">
    <property type="protein sequence ID" value="MFC4198740.1"/>
    <property type="molecule type" value="Genomic_DNA"/>
</dbReference>
<feature type="chain" id="PRO_5046123993" description="Beta-lactamase-inhibitor-like, PepSY-like" evidence="1">
    <location>
        <begin position="22"/>
        <end position="104"/>
    </location>
</feature>
<protein>
    <recommendedName>
        <fullName evidence="4">Beta-lactamase-inhibitor-like, PepSY-like</fullName>
    </recommendedName>
</protein>
<keyword evidence="3" id="KW-1185">Reference proteome</keyword>
<dbReference type="Gene3D" id="3.10.450.360">
    <property type="match status" value="1"/>
</dbReference>
<proteinExistence type="predicted"/>
<reference evidence="3" key="1">
    <citation type="journal article" date="2019" name="Int. J. Syst. Evol. Microbiol.">
        <title>The Global Catalogue of Microorganisms (GCM) 10K type strain sequencing project: providing services to taxonomists for standard genome sequencing and annotation.</title>
        <authorList>
            <consortium name="The Broad Institute Genomics Platform"/>
            <consortium name="The Broad Institute Genome Sequencing Center for Infectious Disease"/>
            <person name="Wu L."/>
            <person name="Ma J."/>
        </authorList>
    </citation>
    <scope>NUCLEOTIDE SEQUENCE [LARGE SCALE GENOMIC DNA]</scope>
    <source>
        <strain evidence="3">CCM 8689</strain>
    </source>
</reference>
<dbReference type="RefSeq" id="WP_378962780.1">
    <property type="nucleotide sequence ID" value="NZ_JBHRXC010000016.1"/>
</dbReference>
<comment type="caution">
    <text evidence="2">The sequence shown here is derived from an EMBL/GenBank/DDBJ whole genome shotgun (WGS) entry which is preliminary data.</text>
</comment>
<name>A0ABV8NNZ3_9SPHI</name>
<gene>
    <name evidence="2" type="ORF">ACFOUY_18685</name>
</gene>
<organism evidence="2 3">
    <name type="scientific">Pedobacter jamesrossensis</name>
    <dbReference type="NCBI Taxonomy" id="1908238"/>
    <lineage>
        <taxon>Bacteria</taxon>
        <taxon>Pseudomonadati</taxon>
        <taxon>Bacteroidota</taxon>
        <taxon>Sphingobacteriia</taxon>
        <taxon>Sphingobacteriales</taxon>
        <taxon>Sphingobacteriaceae</taxon>
        <taxon>Pedobacter</taxon>
    </lineage>
</organism>
<feature type="signal peptide" evidence="1">
    <location>
        <begin position="1"/>
        <end position="21"/>
    </location>
</feature>
<evidence type="ECO:0000256" key="1">
    <source>
        <dbReference type="SAM" id="SignalP"/>
    </source>
</evidence>
<evidence type="ECO:0000313" key="2">
    <source>
        <dbReference type="EMBL" id="MFC4198740.1"/>
    </source>
</evidence>
<evidence type="ECO:0008006" key="4">
    <source>
        <dbReference type="Google" id="ProtNLM"/>
    </source>
</evidence>